<dbReference type="Pfam" id="PF13692">
    <property type="entry name" value="Glyco_trans_1_4"/>
    <property type="match status" value="1"/>
</dbReference>
<dbReference type="PANTHER" id="PTHR12526:SF624">
    <property type="entry name" value="BLR6297 PROTEIN"/>
    <property type="match status" value="1"/>
</dbReference>
<dbReference type="Gene3D" id="3.40.50.2000">
    <property type="entry name" value="Glycogen Phosphorylase B"/>
    <property type="match status" value="2"/>
</dbReference>
<dbReference type="CDD" id="cd03794">
    <property type="entry name" value="GT4_WbuB-like"/>
    <property type="match status" value="1"/>
</dbReference>
<dbReference type="InterPro" id="IPR028098">
    <property type="entry name" value="Glyco_trans_4-like_N"/>
</dbReference>
<dbReference type="eggNOG" id="COG0438">
    <property type="taxonomic scope" value="Bacteria"/>
</dbReference>
<evidence type="ECO:0000313" key="3">
    <source>
        <dbReference type="Proteomes" id="UP000004664"/>
    </source>
</evidence>
<keyword evidence="3" id="KW-1185">Reference proteome</keyword>
<evidence type="ECO:0000259" key="1">
    <source>
        <dbReference type="Pfam" id="PF13579"/>
    </source>
</evidence>
<feature type="domain" description="Glycosyltransferase subfamily 4-like N-terminal" evidence="1">
    <location>
        <begin position="21"/>
        <end position="192"/>
    </location>
</feature>
<dbReference type="Proteomes" id="UP000004664">
    <property type="component" value="Unassembled WGS sequence"/>
</dbReference>
<dbReference type="SUPFAM" id="SSF53756">
    <property type="entry name" value="UDP-Glycosyltransferase/glycogen phosphorylase"/>
    <property type="match status" value="1"/>
</dbReference>
<dbReference type="Pfam" id="PF13579">
    <property type="entry name" value="Glyco_trans_4_4"/>
    <property type="match status" value="1"/>
</dbReference>
<keyword evidence="2" id="KW-0808">Transferase</keyword>
<name>G3J0N1_METTV</name>
<dbReference type="STRING" id="697282.Mettu_3902"/>
<dbReference type="PANTHER" id="PTHR12526">
    <property type="entry name" value="GLYCOSYLTRANSFERASE"/>
    <property type="match status" value="1"/>
</dbReference>
<reference evidence="2 3" key="1">
    <citation type="submission" date="2011-06" db="EMBL/GenBank/DDBJ databases">
        <title>Genomic sequence of Methylobacter tundripaludum SV96.</title>
        <authorList>
            <consortium name="US DOE Joint Genome Institute"/>
            <person name="Lucas S."/>
            <person name="Han J."/>
            <person name="Lapidus A."/>
            <person name="Cheng J.-F."/>
            <person name="Goodwin L."/>
            <person name="Pitluck S."/>
            <person name="Held B."/>
            <person name="Detter J.C."/>
            <person name="Han C."/>
            <person name="Tapia R."/>
            <person name="Land M."/>
            <person name="Hauser L."/>
            <person name="Kyrpides N."/>
            <person name="Ivanova N."/>
            <person name="Ovchinnikova G."/>
            <person name="Pagani I."/>
            <person name="Klotz M.G."/>
            <person name="Dispirito A.A."/>
            <person name="Murrell J.C."/>
            <person name="Dunfield P."/>
            <person name="Kalyuzhnaya M.G."/>
            <person name="Svenning M."/>
            <person name="Trotsenko Y.A."/>
            <person name="Stein L.Y."/>
            <person name="Woyke T."/>
        </authorList>
    </citation>
    <scope>NUCLEOTIDE SEQUENCE [LARGE SCALE GENOMIC DNA]</scope>
    <source>
        <strain evidence="3">ATCC BAA-1195 / DSM 17260 / SV96</strain>
    </source>
</reference>
<organism evidence="2 3">
    <name type="scientific">Methylobacter tundripaludum (strain ATCC BAA-1195 / DSM 17260 / SV96)</name>
    <dbReference type="NCBI Taxonomy" id="697282"/>
    <lineage>
        <taxon>Bacteria</taxon>
        <taxon>Pseudomonadati</taxon>
        <taxon>Pseudomonadota</taxon>
        <taxon>Gammaproteobacteria</taxon>
        <taxon>Methylococcales</taxon>
        <taxon>Methylococcaceae</taxon>
        <taxon>Methylobacter</taxon>
    </lineage>
</organism>
<protein>
    <submittedName>
        <fullName evidence="2">Glycosyl transferase group 1</fullName>
    </submittedName>
</protein>
<dbReference type="RefSeq" id="WP_006893131.1">
    <property type="nucleotide sequence ID" value="NZ_JH109153.1"/>
</dbReference>
<gene>
    <name evidence="2" type="ORF">Mettu_3902</name>
</gene>
<proteinExistence type="predicted"/>
<dbReference type="GO" id="GO:0016757">
    <property type="term" value="F:glycosyltransferase activity"/>
    <property type="evidence" value="ECO:0007669"/>
    <property type="project" value="TreeGrafter"/>
</dbReference>
<dbReference type="OrthoDB" id="9815351at2"/>
<sequence length="408" mass="45370">MPSSVRVLLLVENNSYPFDFRVRREAQALLEAGYQVSVIAPRGPAQPWTEDIEGVSVYRFPAPPGGVGVLSYAFEFGYATLAMLLLTTWVSISKGVDVIHAANPPDTLCVIGILFKLFGKRFVFDQHDLAPETYLSRFEQPRANLIYKILCFMERLSYAAADAVIVTNESYKQVAIKRGSKHPDKVFIVRNGPPLTYQPLEPDPDLVRRANYRIGYIGTIGPQDGVDYWLRAIREMVFTLGRRDFLAIIIGSGDALAGVQALAKELEIEAYVLFTGRLSEFESRKHLSAVNVCVQPDPLSPLNDKSTMNKLMEYMALGKPTVAFDLVETRFSAQDAAIYVKPNDELEFAKQVSRLLDNPDECEKMGEIGRDRVANALAWEYSEPELISAYSEGLGLSPVALAQSMKVG</sequence>
<evidence type="ECO:0000313" key="2">
    <source>
        <dbReference type="EMBL" id="EGW20753.1"/>
    </source>
</evidence>
<dbReference type="HOGENOM" id="CLU_009583_36_2_6"/>
<dbReference type="AlphaFoldDB" id="G3J0N1"/>
<accession>G3J0N1</accession>
<dbReference type="EMBL" id="JH109153">
    <property type="protein sequence ID" value="EGW20753.1"/>
    <property type="molecule type" value="Genomic_DNA"/>
</dbReference>